<dbReference type="Proteomes" id="UP000663887">
    <property type="component" value="Unassembled WGS sequence"/>
</dbReference>
<dbReference type="Gene3D" id="2.40.390.10">
    <property type="entry name" value="CV3147-like"/>
    <property type="match status" value="1"/>
</dbReference>
<dbReference type="Proteomes" id="UP000663842">
    <property type="component" value="Unassembled WGS sequence"/>
</dbReference>
<reference evidence="2" key="1">
    <citation type="submission" date="2021-02" db="EMBL/GenBank/DDBJ databases">
        <authorList>
            <person name="Nowell W R."/>
        </authorList>
    </citation>
    <scope>NUCLEOTIDE SEQUENCE</scope>
</reference>
<dbReference type="Pfam" id="PF20906">
    <property type="entry name" value="S-Me-THD_C"/>
    <property type="match status" value="1"/>
</dbReference>
<evidence type="ECO:0000313" key="2">
    <source>
        <dbReference type="EMBL" id="CAF2146231.1"/>
    </source>
</evidence>
<dbReference type="InterPro" id="IPR048350">
    <property type="entry name" value="S-Me-THD-like_C"/>
</dbReference>
<protein>
    <recommendedName>
        <fullName evidence="1">S-Me-THD-like C-terminal domain-containing protein</fullName>
    </recommendedName>
</protein>
<dbReference type="AlphaFoldDB" id="A0A816XFA6"/>
<name>A0A816XFA6_9BILA</name>
<evidence type="ECO:0000259" key="1">
    <source>
        <dbReference type="Pfam" id="PF20906"/>
    </source>
</evidence>
<feature type="domain" description="S-Me-THD-like C-terminal" evidence="1">
    <location>
        <begin position="56"/>
        <end position="183"/>
    </location>
</feature>
<dbReference type="EMBL" id="CAJOBF010004270">
    <property type="protein sequence ID" value="CAF4131043.1"/>
    <property type="molecule type" value="Genomic_DNA"/>
</dbReference>
<proteinExistence type="predicted"/>
<organism evidence="2 4">
    <name type="scientific">Rotaria magnacalcarata</name>
    <dbReference type="NCBI Taxonomy" id="392030"/>
    <lineage>
        <taxon>Eukaryota</taxon>
        <taxon>Metazoa</taxon>
        <taxon>Spiralia</taxon>
        <taxon>Gnathifera</taxon>
        <taxon>Rotifera</taxon>
        <taxon>Eurotatoria</taxon>
        <taxon>Bdelloidea</taxon>
        <taxon>Philodinida</taxon>
        <taxon>Philodinidae</taxon>
        <taxon>Rotaria</taxon>
    </lineage>
</organism>
<dbReference type="EMBL" id="CAJNRG010013200">
    <property type="protein sequence ID" value="CAF2146231.1"/>
    <property type="molecule type" value="Genomic_DNA"/>
</dbReference>
<comment type="caution">
    <text evidence="2">The sequence shown here is derived from an EMBL/GenBank/DDBJ whole genome shotgun (WGS) entry which is preliminary data.</text>
</comment>
<evidence type="ECO:0000313" key="3">
    <source>
        <dbReference type="EMBL" id="CAF4131043.1"/>
    </source>
</evidence>
<gene>
    <name evidence="3" type="ORF">UXM345_LOCUS23992</name>
    <name evidence="2" type="ORF">XDN619_LOCUS27788</name>
</gene>
<evidence type="ECO:0000313" key="4">
    <source>
        <dbReference type="Proteomes" id="UP000663887"/>
    </source>
</evidence>
<dbReference type="InterPro" id="IPR024071">
    <property type="entry name" value="S-Me-THD_C_sf"/>
</dbReference>
<dbReference type="SUPFAM" id="SSF160991">
    <property type="entry name" value="CV3147-like"/>
    <property type="match status" value="1"/>
</dbReference>
<sequence>MITSNDSLSATVDTGGILQYYPMDIYSHRIVTEVIHGDVLRSSFTMPAKSREVKFNHSIDTIQAVARAGQRWVLISDGKIINAERHTAGGFARGHVSIETAGRILIIDFQNENLLARFDDGEIVASVSDLITLVEQDSAEPLATEIIKYGYRVSGLVLPAPERLTTPQALRYIGLKAFDYDFPNYNYTSSYAPIKSVWDVFYKKDGDNQQYSTSIA</sequence>
<accession>A0A816XFA6</accession>